<evidence type="ECO:0000313" key="1">
    <source>
        <dbReference type="EMBL" id="JAD21252.1"/>
    </source>
</evidence>
<name>A0A0A8YDS2_ARUDO</name>
<dbReference type="EMBL" id="GBRH01276643">
    <property type="protein sequence ID" value="JAD21252.1"/>
    <property type="molecule type" value="Transcribed_RNA"/>
</dbReference>
<sequence length="24" mass="2917">MVLCFLSSWYTLLENIILFTYMSK</sequence>
<reference evidence="1" key="2">
    <citation type="journal article" date="2015" name="Data Brief">
        <title>Shoot transcriptome of the giant reed, Arundo donax.</title>
        <authorList>
            <person name="Barrero R.A."/>
            <person name="Guerrero F.D."/>
            <person name="Moolhuijzen P."/>
            <person name="Goolsby J.A."/>
            <person name="Tidwell J."/>
            <person name="Bellgard S.E."/>
            <person name="Bellgard M.I."/>
        </authorList>
    </citation>
    <scope>NUCLEOTIDE SEQUENCE</scope>
    <source>
        <tissue evidence="1">Shoot tissue taken approximately 20 cm above the soil surface</tissue>
    </source>
</reference>
<reference evidence="1" key="1">
    <citation type="submission" date="2014-09" db="EMBL/GenBank/DDBJ databases">
        <authorList>
            <person name="Magalhaes I.L.F."/>
            <person name="Oliveira U."/>
            <person name="Santos F.R."/>
            <person name="Vidigal T.H.D.A."/>
            <person name="Brescovit A.D."/>
            <person name="Santos A.J."/>
        </authorList>
    </citation>
    <scope>NUCLEOTIDE SEQUENCE</scope>
    <source>
        <tissue evidence="1">Shoot tissue taken approximately 20 cm above the soil surface</tissue>
    </source>
</reference>
<dbReference type="AlphaFoldDB" id="A0A0A8YDS2"/>
<protein>
    <submittedName>
        <fullName evidence="1">Uncharacterized protein</fullName>
    </submittedName>
</protein>
<proteinExistence type="predicted"/>
<accession>A0A0A8YDS2</accession>
<organism evidence="1">
    <name type="scientific">Arundo donax</name>
    <name type="common">Giant reed</name>
    <name type="synonym">Donax arundinaceus</name>
    <dbReference type="NCBI Taxonomy" id="35708"/>
    <lineage>
        <taxon>Eukaryota</taxon>
        <taxon>Viridiplantae</taxon>
        <taxon>Streptophyta</taxon>
        <taxon>Embryophyta</taxon>
        <taxon>Tracheophyta</taxon>
        <taxon>Spermatophyta</taxon>
        <taxon>Magnoliopsida</taxon>
        <taxon>Liliopsida</taxon>
        <taxon>Poales</taxon>
        <taxon>Poaceae</taxon>
        <taxon>PACMAD clade</taxon>
        <taxon>Arundinoideae</taxon>
        <taxon>Arundineae</taxon>
        <taxon>Arundo</taxon>
    </lineage>
</organism>